<name>A0A398CST6_9BACL</name>
<dbReference type="Pfam" id="PF01547">
    <property type="entry name" value="SBP_bac_1"/>
    <property type="match status" value="1"/>
</dbReference>
<dbReference type="EMBL" id="QXJM01000027">
    <property type="protein sequence ID" value="RIE04319.1"/>
    <property type="molecule type" value="Genomic_DNA"/>
</dbReference>
<feature type="signal peptide" evidence="2">
    <location>
        <begin position="1"/>
        <end position="27"/>
    </location>
</feature>
<evidence type="ECO:0000313" key="4">
    <source>
        <dbReference type="Proteomes" id="UP000266340"/>
    </source>
</evidence>
<dbReference type="InterPro" id="IPR006059">
    <property type="entry name" value="SBP"/>
</dbReference>
<dbReference type="PANTHER" id="PTHR43649">
    <property type="entry name" value="ARABINOSE-BINDING PROTEIN-RELATED"/>
    <property type="match status" value="1"/>
</dbReference>
<dbReference type="InterPro" id="IPR050490">
    <property type="entry name" value="Bact_solute-bd_prot1"/>
</dbReference>
<feature type="compositionally biased region" description="Gly residues" evidence="1">
    <location>
        <begin position="498"/>
        <end position="510"/>
    </location>
</feature>
<accession>A0A398CST6</accession>
<proteinExistence type="predicted"/>
<dbReference type="OrthoDB" id="2675752at2"/>
<dbReference type="SUPFAM" id="SSF53850">
    <property type="entry name" value="Periplasmic binding protein-like II"/>
    <property type="match status" value="1"/>
</dbReference>
<organism evidence="3 4">
    <name type="scientific">Cohnella faecalis</name>
    <dbReference type="NCBI Taxonomy" id="2315694"/>
    <lineage>
        <taxon>Bacteria</taxon>
        <taxon>Bacillati</taxon>
        <taxon>Bacillota</taxon>
        <taxon>Bacilli</taxon>
        <taxon>Bacillales</taxon>
        <taxon>Paenibacillaceae</taxon>
        <taxon>Cohnella</taxon>
    </lineage>
</organism>
<dbReference type="RefSeq" id="WP_119148360.1">
    <property type="nucleotide sequence ID" value="NZ_JBHSOV010000042.1"/>
</dbReference>
<dbReference type="AlphaFoldDB" id="A0A398CST6"/>
<dbReference type="PROSITE" id="PS51257">
    <property type="entry name" value="PROKAR_LIPOPROTEIN"/>
    <property type="match status" value="1"/>
</dbReference>
<dbReference type="Proteomes" id="UP000266340">
    <property type="component" value="Unassembled WGS sequence"/>
</dbReference>
<dbReference type="Gene3D" id="3.40.190.10">
    <property type="entry name" value="Periplasmic binding protein-like II"/>
    <property type="match status" value="1"/>
</dbReference>
<reference evidence="3 4" key="1">
    <citation type="submission" date="2018-09" db="EMBL/GenBank/DDBJ databases">
        <title>Cohnella cavernae sp. nov., isolated from a karst cave.</title>
        <authorList>
            <person name="Zhu H."/>
        </authorList>
    </citation>
    <scope>NUCLEOTIDE SEQUENCE [LARGE SCALE GENOMIC DNA]</scope>
    <source>
        <strain evidence="3 4">K2E09-144</strain>
    </source>
</reference>
<evidence type="ECO:0000256" key="1">
    <source>
        <dbReference type="SAM" id="MobiDB-lite"/>
    </source>
</evidence>
<evidence type="ECO:0000256" key="2">
    <source>
        <dbReference type="SAM" id="SignalP"/>
    </source>
</evidence>
<keyword evidence="4" id="KW-1185">Reference proteome</keyword>
<gene>
    <name evidence="3" type="ORF">D3H35_06850</name>
</gene>
<keyword evidence="2" id="KW-0732">Signal</keyword>
<evidence type="ECO:0000313" key="3">
    <source>
        <dbReference type="EMBL" id="RIE04319.1"/>
    </source>
</evidence>
<feature type="region of interest" description="Disordered" evidence="1">
    <location>
        <begin position="495"/>
        <end position="516"/>
    </location>
</feature>
<protein>
    <submittedName>
        <fullName evidence="3">Extracellular solute-binding protein</fullName>
    </submittedName>
</protein>
<dbReference type="PANTHER" id="PTHR43649:SF12">
    <property type="entry name" value="DIACETYLCHITOBIOSE BINDING PROTEIN DASA"/>
    <property type="match status" value="1"/>
</dbReference>
<comment type="caution">
    <text evidence="3">The sequence shown here is derived from an EMBL/GenBank/DDBJ whole genome shotgun (WGS) entry which is preliminary data.</text>
</comment>
<sequence length="516" mass="58136">MNHIKGKKIRRWAVAGTALTMLVPLLAACSTDKTDDPKNRHTLRIGTMYGSKQDESYFRQQFTDIFEYTHDGIDIEVVPAIDYNEMQFDNMNGKEQTQQPDPLEKVKAIMTGSNPVDVMIFDFSLLGQLVGENLLKQLDTQMKEDEINASDFAATVIDGIKEEGNGNIYALTPTFMPSALFYNKKLFAKANVTPPHDGMNWDEVFNLAKQMSTGDGKDRVFGFSFSSYGGGENYWDIQNFLAPLKLRMYDENAEKMMVNSPKWTNMWKTVYGLYKDHIIPHQDDFVYDQPTDGKYNPFQGQMFLNGRVAMTIGDYSYISQIQQLNDNADKLKMEKLDWDVVTIPFHTEAANVGANINLSSLAGINTKAANSDDAWEFVKFINSEKWAQLKSRSMYEMPSRKAFIKAREGMTYNVEAFTKLKPFSNSQSQKDLEISRTKPNIRFISELASQAYNAVVSGKLSVEQALKELETRGNDLLQKLKTDPNGPMDDFYNQPPIGGNGDGSSGGGGIVRPMID</sequence>
<feature type="chain" id="PRO_5017210988" evidence="2">
    <location>
        <begin position="28"/>
        <end position="516"/>
    </location>
</feature>